<protein>
    <recommendedName>
        <fullName evidence="4">Ca3427-like PBP 2 domain-containing protein</fullName>
    </recommendedName>
</protein>
<dbReference type="Pfam" id="PF22384">
    <property type="entry name" value="PBP2_Ca3427_like"/>
    <property type="match status" value="1"/>
</dbReference>
<feature type="domain" description="Ca3427-like PBP 2" evidence="4">
    <location>
        <begin position="88"/>
        <end position="181"/>
    </location>
</feature>
<reference evidence="5 6" key="1">
    <citation type="submission" date="2023-08" db="EMBL/GenBank/DDBJ databases">
        <title>Annotated Genome Sequence of Vanrija albida AlHP1.</title>
        <authorList>
            <person name="Herzog R."/>
        </authorList>
    </citation>
    <scope>NUCLEOTIDE SEQUENCE [LARGE SCALE GENOMIC DNA]</scope>
    <source>
        <strain evidence="5 6">AlHP1</strain>
    </source>
</reference>
<keyword evidence="3" id="KW-0732">Signal</keyword>
<comment type="similarity">
    <text evidence="2">Belongs to the bacterial solute-binding protein SsuA/TauA family.</text>
</comment>
<accession>A0ABR3PY54</accession>
<organism evidence="5 6">
    <name type="scientific">Vanrija albida</name>
    <dbReference type="NCBI Taxonomy" id="181172"/>
    <lineage>
        <taxon>Eukaryota</taxon>
        <taxon>Fungi</taxon>
        <taxon>Dikarya</taxon>
        <taxon>Basidiomycota</taxon>
        <taxon>Agaricomycotina</taxon>
        <taxon>Tremellomycetes</taxon>
        <taxon>Trichosporonales</taxon>
        <taxon>Trichosporonaceae</taxon>
        <taxon>Vanrija</taxon>
    </lineage>
</organism>
<evidence type="ECO:0000313" key="5">
    <source>
        <dbReference type="EMBL" id="KAL1407251.1"/>
    </source>
</evidence>
<evidence type="ECO:0000259" key="4">
    <source>
        <dbReference type="Pfam" id="PF22384"/>
    </source>
</evidence>
<keyword evidence="6" id="KW-1185">Reference proteome</keyword>
<dbReference type="InterPro" id="IPR054364">
    <property type="entry name" value="Ca3427-like_PBP2"/>
</dbReference>
<dbReference type="PANTHER" id="PTHR30024">
    <property type="entry name" value="ALIPHATIC SULFONATES-BINDING PROTEIN-RELATED"/>
    <property type="match status" value="1"/>
</dbReference>
<comment type="subcellular location">
    <subcellularLocation>
        <location evidence="1">Periplasm</location>
    </subcellularLocation>
</comment>
<dbReference type="Gene3D" id="3.40.190.10">
    <property type="entry name" value="Periplasmic binding protein-like II"/>
    <property type="match status" value="2"/>
</dbReference>
<dbReference type="EMBL" id="JBBXJM010000005">
    <property type="protein sequence ID" value="KAL1407251.1"/>
    <property type="molecule type" value="Genomic_DNA"/>
</dbReference>
<gene>
    <name evidence="5" type="ORF">Q8F55_006669</name>
</gene>
<evidence type="ECO:0000256" key="2">
    <source>
        <dbReference type="ARBA" id="ARBA00010742"/>
    </source>
</evidence>
<sequence>MAAPTTPLRVGWHREHFLSPLLQLATQDKGRHIELVECPGGTGEMQVKLAAGEIDVCIALTDALIAGLANGQDAYRLVGRYIASPLRWAIITGKESKYTDVAQLKGTTFGISRLGSGSQVMASVLALREGWGADEQPKFKVNGQFKPLRDSVNAGETSVFLWEWFTTKPYVDSGEVRFIGSVETPWPSWSFAASTKADDDAVARFLASLQPHVREFDSAASRDGAAVAFVSQTFGQKPEDVKDWLQTVKWEHHLPEVSRSVVFTTLTYVCQIGGADPSVLEKAGVVKPREGGWKVDAFVNTGVAKIVE</sequence>
<dbReference type="RefSeq" id="XP_069207195.1">
    <property type="nucleotide sequence ID" value="XM_069355124.1"/>
</dbReference>
<dbReference type="CDD" id="cd13637">
    <property type="entry name" value="PBP2_Ca3427_like"/>
    <property type="match status" value="1"/>
</dbReference>
<evidence type="ECO:0000256" key="3">
    <source>
        <dbReference type="ARBA" id="ARBA00022729"/>
    </source>
</evidence>
<proteinExistence type="inferred from homology"/>
<comment type="caution">
    <text evidence="5">The sequence shown here is derived from an EMBL/GenBank/DDBJ whole genome shotgun (WGS) entry which is preliminary data.</text>
</comment>
<dbReference type="PANTHER" id="PTHR30024:SF47">
    <property type="entry name" value="TAURINE-BINDING PERIPLASMIC PROTEIN"/>
    <property type="match status" value="1"/>
</dbReference>
<evidence type="ECO:0000313" key="6">
    <source>
        <dbReference type="Proteomes" id="UP001565368"/>
    </source>
</evidence>
<dbReference type="Proteomes" id="UP001565368">
    <property type="component" value="Unassembled WGS sequence"/>
</dbReference>
<dbReference type="SUPFAM" id="SSF53850">
    <property type="entry name" value="Periplasmic binding protein-like II"/>
    <property type="match status" value="1"/>
</dbReference>
<name>A0ABR3PY54_9TREE</name>
<evidence type="ECO:0000256" key="1">
    <source>
        <dbReference type="ARBA" id="ARBA00004418"/>
    </source>
</evidence>
<dbReference type="GeneID" id="95987712"/>